<keyword evidence="3" id="KW-0175">Coiled coil</keyword>
<keyword evidence="7" id="KW-1185">Reference proteome</keyword>
<dbReference type="PROSITE" id="PS50102">
    <property type="entry name" value="RRM"/>
    <property type="match status" value="1"/>
</dbReference>
<feature type="compositionally biased region" description="Basic and acidic residues" evidence="4">
    <location>
        <begin position="226"/>
        <end position="246"/>
    </location>
</feature>
<evidence type="ECO:0000313" key="7">
    <source>
        <dbReference type="Proteomes" id="UP000594263"/>
    </source>
</evidence>
<dbReference type="Gramene" id="Kaladp0024s0792.1.v1.1">
    <property type="protein sequence ID" value="Kaladp0024s0792.1.v1.1"/>
    <property type="gene ID" value="Kaladp0024s0792.v1.1"/>
</dbReference>
<dbReference type="GO" id="GO:0005739">
    <property type="term" value="C:mitochondrion"/>
    <property type="evidence" value="ECO:0007669"/>
    <property type="project" value="TreeGrafter"/>
</dbReference>
<keyword evidence="1 2" id="KW-0694">RNA-binding</keyword>
<dbReference type="Pfam" id="PF00076">
    <property type="entry name" value="RRM_1"/>
    <property type="match status" value="1"/>
</dbReference>
<dbReference type="GO" id="GO:0003723">
    <property type="term" value="F:RNA binding"/>
    <property type="evidence" value="ECO:0007669"/>
    <property type="project" value="UniProtKB-UniRule"/>
</dbReference>
<dbReference type="SMART" id="SM00360">
    <property type="entry name" value="RRM"/>
    <property type="match status" value="1"/>
</dbReference>
<evidence type="ECO:0000256" key="2">
    <source>
        <dbReference type="PROSITE-ProRule" id="PRU00176"/>
    </source>
</evidence>
<feature type="region of interest" description="Disordered" evidence="4">
    <location>
        <begin position="83"/>
        <end position="163"/>
    </location>
</feature>
<dbReference type="InterPro" id="IPR000504">
    <property type="entry name" value="RRM_dom"/>
</dbReference>
<evidence type="ECO:0000256" key="3">
    <source>
        <dbReference type="SAM" id="Coils"/>
    </source>
</evidence>
<feature type="compositionally biased region" description="Basic and acidic residues" evidence="4">
    <location>
        <begin position="200"/>
        <end position="214"/>
    </location>
</feature>
<dbReference type="CDD" id="cd00590">
    <property type="entry name" value="RRM_SF"/>
    <property type="match status" value="1"/>
</dbReference>
<proteinExistence type="predicted"/>
<dbReference type="PANTHER" id="PTHR48024:SF56">
    <property type="entry name" value="HETEROGENEOUS NUCLEAR RIBONUCLEOPROTEIN A0"/>
    <property type="match status" value="1"/>
</dbReference>
<dbReference type="Proteomes" id="UP000594263">
    <property type="component" value="Unplaced"/>
</dbReference>
<feature type="region of interest" description="Disordered" evidence="4">
    <location>
        <begin position="183"/>
        <end position="246"/>
    </location>
</feature>
<accession>A0A7N0T8B5</accession>
<dbReference type="AlphaFoldDB" id="A0A7N0T8B5"/>
<evidence type="ECO:0000313" key="6">
    <source>
        <dbReference type="EnsemblPlants" id="Kaladp0024s0792.1.v1.1"/>
    </source>
</evidence>
<dbReference type="InterPro" id="IPR035979">
    <property type="entry name" value="RBD_domain_sf"/>
</dbReference>
<reference evidence="6" key="1">
    <citation type="submission" date="2021-01" db="UniProtKB">
        <authorList>
            <consortium name="EnsemblPlants"/>
        </authorList>
    </citation>
    <scope>IDENTIFICATION</scope>
</reference>
<name>A0A7N0T8B5_KALFE</name>
<evidence type="ECO:0000259" key="5">
    <source>
        <dbReference type="PROSITE" id="PS50102"/>
    </source>
</evidence>
<dbReference type="OMA" id="QHAISGM"/>
<dbReference type="Gene3D" id="3.30.70.330">
    <property type="match status" value="1"/>
</dbReference>
<feature type="coiled-coil region" evidence="3">
    <location>
        <begin position="247"/>
        <end position="333"/>
    </location>
</feature>
<dbReference type="InterPro" id="IPR012677">
    <property type="entry name" value="Nucleotide-bd_a/b_plait_sf"/>
</dbReference>
<dbReference type="EnsemblPlants" id="Kaladp0024s0792.1.v1.1">
    <property type="protein sequence ID" value="Kaladp0024s0792.1.v1.1"/>
    <property type="gene ID" value="Kaladp0024s0792.v1.1"/>
</dbReference>
<dbReference type="GO" id="GO:0005634">
    <property type="term" value="C:nucleus"/>
    <property type="evidence" value="ECO:0007669"/>
    <property type="project" value="TreeGrafter"/>
</dbReference>
<dbReference type="InterPro" id="IPR050886">
    <property type="entry name" value="RNA-binding_reg"/>
</dbReference>
<evidence type="ECO:0000256" key="4">
    <source>
        <dbReference type="SAM" id="MobiDB-lite"/>
    </source>
</evidence>
<dbReference type="SUPFAM" id="SSF54928">
    <property type="entry name" value="RNA-binding domain, RBD"/>
    <property type="match status" value="1"/>
</dbReference>
<protein>
    <recommendedName>
        <fullName evidence="5">RRM domain-containing protein</fullName>
    </recommendedName>
</protein>
<organism evidence="6 7">
    <name type="scientific">Kalanchoe fedtschenkoi</name>
    <name type="common">Lavender scallops</name>
    <name type="synonym">South American air plant</name>
    <dbReference type="NCBI Taxonomy" id="63787"/>
    <lineage>
        <taxon>Eukaryota</taxon>
        <taxon>Viridiplantae</taxon>
        <taxon>Streptophyta</taxon>
        <taxon>Embryophyta</taxon>
        <taxon>Tracheophyta</taxon>
        <taxon>Spermatophyta</taxon>
        <taxon>Magnoliopsida</taxon>
        <taxon>eudicotyledons</taxon>
        <taxon>Gunneridae</taxon>
        <taxon>Pentapetalae</taxon>
        <taxon>Saxifragales</taxon>
        <taxon>Crassulaceae</taxon>
        <taxon>Kalanchoe</taxon>
    </lineage>
</organism>
<feature type="domain" description="RRM" evidence="5">
    <location>
        <begin position="7"/>
        <end position="84"/>
    </location>
</feature>
<feature type="compositionally biased region" description="Basic and acidic residues" evidence="4">
    <location>
        <begin position="105"/>
        <end position="163"/>
    </location>
</feature>
<dbReference type="PANTHER" id="PTHR48024">
    <property type="entry name" value="GEO13361P1-RELATED"/>
    <property type="match status" value="1"/>
</dbReference>
<sequence>MTIDDDNSVYVGGIPYDATEESLRRVFDLYGKIVAIKIVNDRDIGGKCYAFVTYTNPRSAIDAITEMDGASIDGRMVRVNEVKTRGGRPNFNREGFRRGMGRGTDWQRDRIRERDQHHERPKHWDRDRDHDRGYSRSRDYRQDRERGHHGQEQTRDHFSDQDRDEFRSMDDYEQNYHQSREEDGDHILNENQDGELDGTSTHDNEPEDNKDQPLKKRNRSSYSGGHSREQLSESSGDHHDQEAVEQLDRSIHKRAELKNEISLMEDKLKERQQLIHDLQRKSQKLEDSLTAKKKLVSHRQIQLTKLHKCFMQIKEYNEKLKNSENELQILVDSVMVEVSNDKDVLRDDAGFANLSA</sequence>
<evidence type="ECO:0000256" key="1">
    <source>
        <dbReference type="ARBA" id="ARBA00022884"/>
    </source>
</evidence>